<comment type="caution">
    <text evidence="2">The sequence shown here is derived from an EMBL/GenBank/DDBJ whole genome shotgun (WGS) entry which is preliminary data.</text>
</comment>
<dbReference type="Gene3D" id="3.90.1200.10">
    <property type="match status" value="1"/>
</dbReference>
<dbReference type="PANTHER" id="PTHR21310:SF55">
    <property type="entry name" value="AMINOGLYCOSIDE PHOSPHOTRANSFERASE DOMAIN-CONTAINING PROTEIN"/>
    <property type="match status" value="1"/>
</dbReference>
<sequence>MLGDNPGFQEIREMIVGQDKSWPPPVFTHGDLNPFNIMLRGDRVVGLIDWECAGWYPYYWEYTAVWLGSAARTSWRDDVDSFLEPFPDELKMETTPQRWWGEFLVSERFQIESKLRQIELEMSVIS</sequence>
<dbReference type="InterPro" id="IPR002575">
    <property type="entry name" value="Aminoglycoside_PTrfase"/>
</dbReference>
<dbReference type="GeneID" id="34602657"/>
<dbReference type="Proteomes" id="UP000077002">
    <property type="component" value="Unassembled WGS sequence"/>
</dbReference>
<protein>
    <recommendedName>
        <fullName evidence="1">Aminoglycoside phosphotransferase domain-containing protein</fullName>
    </recommendedName>
</protein>
<proteinExistence type="predicted"/>
<dbReference type="AlphaFoldDB" id="A0A177F1S6"/>
<keyword evidence="3" id="KW-1185">Reference proteome</keyword>
<accession>A0A177F1S6</accession>
<dbReference type="PANTHER" id="PTHR21310">
    <property type="entry name" value="AMINOGLYCOSIDE PHOSPHOTRANSFERASE-RELATED-RELATED"/>
    <property type="match status" value="1"/>
</dbReference>
<organism evidence="2 3">
    <name type="scientific">Fonsecaea monophora</name>
    <dbReference type="NCBI Taxonomy" id="254056"/>
    <lineage>
        <taxon>Eukaryota</taxon>
        <taxon>Fungi</taxon>
        <taxon>Dikarya</taxon>
        <taxon>Ascomycota</taxon>
        <taxon>Pezizomycotina</taxon>
        <taxon>Eurotiomycetes</taxon>
        <taxon>Chaetothyriomycetidae</taxon>
        <taxon>Chaetothyriales</taxon>
        <taxon>Herpotrichiellaceae</taxon>
        <taxon>Fonsecaea</taxon>
    </lineage>
</organism>
<name>A0A177F1S6_9EURO</name>
<feature type="domain" description="Aminoglycoside phosphotransferase" evidence="1">
    <location>
        <begin position="19"/>
        <end position="80"/>
    </location>
</feature>
<dbReference type="InterPro" id="IPR051678">
    <property type="entry name" value="AGP_Transferase"/>
</dbReference>
<evidence type="ECO:0000313" key="3">
    <source>
        <dbReference type="Proteomes" id="UP000077002"/>
    </source>
</evidence>
<dbReference type="RefSeq" id="XP_022510229.1">
    <property type="nucleotide sequence ID" value="XM_022657458.1"/>
</dbReference>
<reference evidence="2 3" key="1">
    <citation type="submission" date="2016-03" db="EMBL/GenBank/DDBJ databases">
        <title>Draft genome sequence of the Fonsecaea monophora CBS 269.37.</title>
        <authorList>
            <person name="Bombassaro A."/>
            <person name="Vinicius W.A."/>
            <person name="De Hoog S."/>
            <person name="Sun J."/>
            <person name="Souza E.M."/>
            <person name="Raittz R.T."/>
            <person name="Costa F."/>
            <person name="Leao A.C."/>
            <person name="Tadra-Sfeir M.Z."/>
            <person name="Baura V."/>
            <person name="Balsanelli E."/>
            <person name="Pedrosa F.O."/>
            <person name="Moreno L.F."/>
            <person name="Steffens M.B."/>
            <person name="Xi L."/>
            <person name="Bocca A.L."/>
            <person name="Felipe M.S."/>
            <person name="Teixeira M."/>
            <person name="Telles Filho F.Q."/>
            <person name="Azevedo C.M."/>
            <person name="Gomes R."/>
            <person name="Vicente V.A."/>
        </authorList>
    </citation>
    <scope>NUCLEOTIDE SEQUENCE [LARGE SCALE GENOMIC DNA]</scope>
    <source>
        <strain evidence="2 3">CBS 269.37</strain>
    </source>
</reference>
<evidence type="ECO:0000313" key="2">
    <source>
        <dbReference type="EMBL" id="OAG38277.1"/>
    </source>
</evidence>
<dbReference type="OrthoDB" id="4159797at2759"/>
<dbReference type="InterPro" id="IPR011009">
    <property type="entry name" value="Kinase-like_dom_sf"/>
</dbReference>
<dbReference type="EMBL" id="LVKK01000058">
    <property type="protein sequence ID" value="OAG38277.1"/>
    <property type="molecule type" value="Genomic_DNA"/>
</dbReference>
<evidence type="ECO:0000259" key="1">
    <source>
        <dbReference type="Pfam" id="PF01636"/>
    </source>
</evidence>
<dbReference type="SUPFAM" id="SSF56112">
    <property type="entry name" value="Protein kinase-like (PK-like)"/>
    <property type="match status" value="1"/>
</dbReference>
<gene>
    <name evidence="2" type="ORF">AYO21_07503</name>
</gene>
<dbReference type="Pfam" id="PF01636">
    <property type="entry name" value="APH"/>
    <property type="match status" value="1"/>
</dbReference>